<proteinExistence type="predicted"/>
<dbReference type="AlphaFoldDB" id="A0A9D1DNY7"/>
<feature type="coiled-coil region" evidence="1">
    <location>
        <begin position="23"/>
        <end position="53"/>
    </location>
</feature>
<evidence type="ECO:0000313" key="3">
    <source>
        <dbReference type="Proteomes" id="UP000886785"/>
    </source>
</evidence>
<name>A0A9D1DNY7_9FIRM</name>
<dbReference type="EMBL" id="DVHF01000020">
    <property type="protein sequence ID" value="HIR56340.1"/>
    <property type="molecule type" value="Genomic_DNA"/>
</dbReference>
<dbReference type="Proteomes" id="UP000886785">
    <property type="component" value="Unassembled WGS sequence"/>
</dbReference>
<reference evidence="2" key="2">
    <citation type="journal article" date="2021" name="PeerJ">
        <title>Extensive microbial diversity within the chicken gut microbiome revealed by metagenomics and culture.</title>
        <authorList>
            <person name="Gilroy R."/>
            <person name="Ravi A."/>
            <person name="Getino M."/>
            <person name="Pursley I."/>
            <person name="Horton D.L."/>
            <person name="Alikhan N.F."/>
            <person name="Baker D."/>
            <person name="Gharbi K."/>
            <person name="Hall N."/>
            <person name="Watson M."/>
            <person name="Adriaenssens E.M."/>
            <person name="Foster-Nyarko E."/>
            <person name="Jarju S."/>
            <person name="Secka A."/>
            <person name="Antonio M."/>
            <person name="Oren A."/>
            <person name="Chaudhuri R.R."/>
            <person name="La Ragione R."/>
            <person name="Hildebrand F."/>
            <person name="Pallen M.J."/>
        </authorList>
    </citation>
    <scope>NUCLEOTIDE SEQUENCE</scope>
    <source>
        <strain evidence="2">ChiSjej1B19-7085</strain>
    </source>
</reference>
<reference evidence="2" key="1">
    <citation type="submission" date="2020-10" db="EMBL/GenBank/DDBJ databases">
        <authorList>
            <person name="Gilroy R."/>
        </authorList>
    </citation>
    <scope>NUCLEOTIDE SEQUENCE</scope>
    <source>
        <strain evidence="2">ChiSjej1B19-7085</strain>
    </source>
</reference>
<gene>
    <name evidence="2" type="ORF">IAA54_01600</name>
</gene>
<evidence type="ECO:0000256" key="1">
    <source>
        <dbReference type="SAM" id="Coils"/>
    </source>
</evidence>
<sequence>MKEKASEIRKEYSILFNGITETIDHLENTISSLKKLQQRAEDAYIEEEQEENIVPFTTSKGA</sequence>
<comment type="caution">
    <text evidence="2">The sequence shown here is derived from an EMBL/GenBank/DDBJ whole genome shotgun (WGS) entry which is preliminary data.</text>
</comment>
<evidence type="ECO:0000313" key="2">
    <source>
        <dbReference type="EMBL" id="HIR56340.1"/>
    </source>
</evidence>
<protein>
    <submittedName>
        <fullName evidence="2">Uncharacterized protein</fullName>
    </submittedName>
</protein>
<keyword evidence="1" id="KW-0175">Coiled coil</keyword>
<organism evidence="2 3">
    <name type="scientific">Candidatus Gallacutalibacter pullicola</name>
    <dbReference type="NCBI Taxonomy" id="2840830"/>
    <lineage>
        <taxon>Bacteria</taxon>
        <taxon>Bacillati</taxon>
        <taxon>Bacillota</taxon>
        <taxon>Clostridia</taxon>
        <taxon>Eubacteriales</taxon>
        <taxon>Candidatus Gallacutalibacter</taxon>
    </lineage>
</organism>
<accession>A0A9D1DNY7</accession>